<evidence type="ECO:0000313" key="6">
    <source>
        <dbReference type="EMBL" id="MDH0361483.1"/>
    </source>
</evidence>
<dbReference type="GO" id="GO:0046872">
    <property type="term" value="F:metal ion binding"/>
    <property type="evidence" value="ECO:0007669"/>
    <property type="project" value="UniProtKB-KW"/>
</dbReference>
<feature type="chain" id="PRO_5041320058" evidence="4">
    <location>
        <begin position="29"/>
        <end position="1453"/>
    </location>
</feature>
<evidence type="ECO:0000256" key="3">
    <source>
        <dbReference type="SAM" id="MobiDB-lite"/>
    </source>
</evidence>
<feature type="region of interest" description="Disordered" evidence="3">
    <location>
        <begin position="548"/>
        <end position="570"/>
    </location>
</feature>
<reference evidence="6" key="1">
    <citation type="submission" date="2022-09" db="EMBL/GenBank/DDBJ databases">
        <title>Intensive care unit water sources are persistently colonized with multi-drug resistant bacteria and are the site of extensive horizontal gene transfer of antibiotic resistance genes.</title>
        <authorList>
            <person name="Diorio-Toth L."/>
        </authorList>
    </citation>
    <scope>NUCLEOTIDE SEQUENCE</scope>
    <source>
        <strain evidence="6">GD04130</strain>
    </source>
</reference>
<feature type="domain" description="PilY1 beta-propeller" evidence="5">
    <location>
        <begin position="901"/>
        <end position="1289"/>
    </location>
</feature>
<sequence length="1453" mass="156229">MKHLLPRSKAARLTFLTLAPCIAGYALLALSQQISSNPNTANVVETALAADPLYAQGAGQKPTLTLALSVEFPTVGAAYRDNYAQSTTYVGYFDSESCYRYNKTDNYFERYGASTNHGCAGAGFSGNFMNWASTSAIDILRLGLTGGDRITDDASLTVLQRAVIRTDFYNSGNYFPAKTLPSASVNNAVPTALKTKNDGSTHTGDIKIANCLNRIHFGTESAGNCTTPGNNANLGVGYADGRIGDIVKNQINTRIDLTQYQTAICADGSNCSFTGIRKVYFGRQESGINGNAYWHWAYVKNTFNCNWHETSMGDPSPGTTKSCYVSNASYDHLFPESGLSNNAYFFTRAKVCDFSGSTLNDPRGTTYCQRYPNGGYKPVGNMQRYSDRIRLAAFGYLMEDGNARYGGVLRAPMTYVGPRAYDANGNAISGTNTFQEWDPNTGIFISNPRGATDEANSGVINYLNKFGRTAGYEGIYKSNDPVGELYYESLRYLQGLQPTAAAVSNIDSAKRAGFPAYSTWTDPFDGGSANNNYACLRNSILLIGDVNTHNDKSLPGNDRTTGEGDTNRTAEVNLSNNIPDFKEWTRVVGGFESGNAVNYTDGDGRNRTTSNPSSSPNTARWGMENQNTGSSNAAYYMAGAAYWAHTHDIRGSQWSVAAKRRPGMRVTTYVIDVNESNNQNNNNNRWNSQFFLTAKYGGFSDLDGDGNPFTPATTDDALGTKYWAKDTSPTEAKTYFLASDANAMLKALDDIFVAATQVSSSIAKPALSSSRLTTSNSYVYQADFDPEYWSGDVKRRALRVNSSGGVELSDETDALSAAKVLDARTNADMANRKIFVGKTSGTSSGYATAFTWSTIESALQTALNKATPTATADSNGQLRLSFLRGDRSLEATTFRKRASRLGDIVNSGITYSGAPTTRYADTAYKTFYTNNLARTKAVFVGANDGMLHAFNADTLEELFAYIPSWMGTKLSTLTTSDYNSSRHTSYVDATPVVAEAQVGSNWKTVLVSGTGGGGQGVFALDVTDPSQFSASSVMWEFTDADDASLGNVVGQPKILKLRTSAPNASTITYKWFAVIASGVNNYQEDGTGRFSTTGEPALFLLDLAKPTSTSWALGTNYFKITLPLIKTTDSGTQLVANGTVVKPSGLINFDAIGNTDGSVQFFYFGDLHGQFWKLDMNAANLSSSTASAWSLNTLSYYKSSGTARPMYIAQSSDGKVQPISMTPSLAYGPQGAYIISFGTGKYLEATDNAISGSQTQSFYVLYDLPDQQLDTKGTARFNGRERLQQGTVSGSTVSTTSFFWVAPRDATTTGTNKKAGWFIDFPYSGDRGGERQITNAVLFGKQILFNSLLPPTASGSACGGGSSYSYAADLASGAGSVSGLSEGALGAPILLKLGSDLSAASTTGGRFKTENVGVLNPSAKGLSNISTQSATYPVGRLSWRQINNYQDLKNKSW</sequence>
<evidence type="ECO:0000313" key="7">
    <source>
        <dbReference type="Proteomes" id="UP001158297"/>
    </source>
</evidence>
<feature type="compositionally biased region" description="Low complexity" evidence="3">
    <location>
        <begin position="607"/>
        <end position="618"/>
    </location>
</feature>
<evidence type="ECO:0000259" key="5">
    <source>
        <dbReference type="Pfam" id="PF05567"/>
    </source>
</evidence>
<comment type="caution">
    <text evidence="6">The sequence shown here is derived from an EMBL/GenBank/DDBJ whole genome shotgun (WGS) entry which is preliminary data.</text>
</comment>
<keyword evidence="2" id="KW-0106">Calcium</keyword>
<keyword evidence="4" id="KW-0732">Signal</keyword>
<dbReference type="RefSeq" id="WP_279859568.1">
    <property type="nucleotide sequence ID" value="NZ_JAODZU010000001.1"/>
</dbReference>
<feature type="region of interest" description="Disordered" evidence="3">
    <location>
        <begin position="596"/>
        <end position="625"/>
    </location>
</feature>
<evidence type="ECO:0000256" key="1">
    <source>
        <dbReference type="ARBA" id="ARBA00022723"/>
    </source>
</evidence>
<proteinExistence type="predicted"/>
<evidence type="ECO:0000256" key="4">
    <source>
        <dbReference type="SAM" id="SignalP"/>
    </source>
</evidence>
<dbReference type="InterPro" id="IPR008707">
    <property type="entry name" value="B-propeller_PilY1"/>
</dbReference>
<accession>A0AA42HNY4</accession>
<keyword evidence="1" id="KW-0479">Metal-binding</keyword>
<protein>
    <submittedName>
        <fullName evidence="6">PilC/PilY family type IV pilus protein</fullName>
    </submittedName>
</protein>
<organism evidence="6 7">
    <name type="scientific">Comamonas aquatica</name>
    <dbReference type="NCBI Taxonomy" id="225991"/>
    <lineage>
        <taxon>Bacteria</taxon>
        <taxon>Pseudomonadati</taxon>
        <taxon>Pseudomonadota</taxon>
        <taxon>Betaproteobacteria</taxon>
        <taxon>Burkholderiales</taxon>
        <taxon>Comamonadaceae</taxon>
        <taxon>Comamonas</taxon>
    </lineage>
</organism>
<name>A0AA42HNY4_9BURK</name>
<gene>
    <name evidence="6" type="ORF">N7330_00195</name>
</gene>
<dbReference type="Proteomes" id="UP001158297">
    <property type="component" value="Unassembled WGS sequence"/>
</dbReference>
<feature type="signal peptide" evidence="4">
    <location>
        <begin position="1"/>
        <end position="28"/>
    </location>
</feature>
<dbReference type="Pfam" id="PF05567">
    <property type="entry name" value="T4P_PilY1"/>
    <property type="match status" value="1"/>
</dbReference>
<dbReference type="EMBL" id="JAODZU010000001">
    <property type="protein sequence ID" value="MDH0361483.1"/>
    <property type="molecule type" value="Genomic_DNA"/>
</dbReference>
<evidence type="ECO:0000256" key="2">
    <source>
        <dbReference type="ARBA" id="ARBA00022837"/>
    </source>
</evidence>